<evidence type="ECO:0000256" key="10">
    <source>
        <dbReference type="SAM" id="Phobius"/>
    </source>
</evidence>
<comment type="subcellular location">
    <subcellularLocation>
        <location evidence="1">Membrane</location>
        <topology evidence="1">Multi-pass membrane protein</topology>
    </subcellularLocation>
</comment>
<dbReference type="PANTHER" id="PTHR26450:SF148">
    <property type="entry name" value="OLFACTORY RECEPTOR"/>
    <property type="match status" value="1"/>
</dbReference>
<evidence type="ECO:0000256" key="9">
    <source>
        <dbReference type="ARBA" id="ARBA00023224"/>
    </source>
</evidence>
<comment type="caution">
    <text evidence="12">The sequence shown here is derived from an EMBL/GenBank/DDBJ whole genome shotgun (WGS) entry which is preliminary data.</text>
</comment>
<evidence type="ECO:0000256" key="4">
    <source>
        <dbReference type="ARBA" id="ARBA00022725"/>
    </source>
</evidence>
<dbReference type="GO" id="GO:0004930">
    <property type="term" value="F:G protein-coupled receptor activity"/>
    <property type="evidence" value="ECO:0007669"/>
    <property type="project" value="UniProtKB-KW"/>
</dbReference>
<feature type="transmembrane region" description="Helical" evidence="10">
    <location>
        <begin position="131"/>
        <end position="153"/>
    </location>
</feature>
<evidence type="ECO:0000259" key="11">
    <source>
        <dbReference type="PROSITE" id="PS50262"/>
    </source>
</evidence>
<gene>
    <name evidence="12" type="ORF">A6R68_15917</name>
</gene>
<dbReference type="PROSITE" id="PS50262">
    <property type="entry name" value="G_PROTEIN_RECEP_F1_2"/>
    <property type="match status" value="1"/>
</dbReference>
<dbReference type="SUPFAM" id="SSF81321">
    <property type="entry name" value="Family A G protein-coupled receptor-like"/>
    <property type="match status" value="2"/>
</dbReference>
<keyword evidence="5 10" id="KW-1133">Transmembrane helix</keyword>
<dbReference type="InterPro" id="IPR050402">
    <property type="entry name" value="OR51/52/56-like"/>
</dbReference>
<keyword evidence="9" id="KW-0807">Transducer</keyword>
<keyword evidence="6" id="KW-0297">G-protein coupled receptor</keyword>
<dbReference type="GO" id="GO:0005886">
    <property type="term" value="C:plasma membrane"/>
    <property type="evidence" value="ECO:0007669"/>
    <property type="project" value="TreeGrafter"/>
</dbReference>
<dbReference type="GO" id="GO:0004984">
    <property type="term" value="F:olfactory receptor activity"/>
    <property type="evidence" value="ECO:0007669"/>
    <property type="project" value="InterPro"/>
</dbReference>
<feature type="transmembrane region" description="Helical" evidence="10">
    <location>
        <begin position="165"/>
        <end position="191"/>
    </location>
</feature>
<dbReference type="PANTHER" id="PTHR26450">
    <property type="entry name" value="OLFACTORY RECEPTOR 56B1-RELATED"/>
    <property type="match status" value="1"/>
</dbReference>
<keyword evidence="2" id="KW-0716">Sensory transduction</keyword>
<accession>A0A1A6H6S6</accession>
<proteinExistence type="predicted"/>
<dbReference type="STRING" id="56216.A0A1A6H6S6"/>
<dbReference type="EMBL" id="LZPO01045474">
    <property type="protein sequence ID" value="OBS73545.1"/>
    <property type="molecule type" value="Genomic_DNA"/>
</dbReference>
<dbReference type="OrthoDB" id="9027041at2759"/>
<dbReference type="AlphaFoldDB" id="A0A1A6H6S6"/>
<keyword evidence="8" id="KW-0675">Receptor</keyword>
<feature type="transmembrane region" description="Helical" evidence="10">
    <location>
        <begin position="26"/>
        <end position="44"/>
    </location>
</feature>
<evidence type="ECO:0000256" key="7">
    <source>
        <dbReference type="ARBA" id="ARBA00023136"/>
    </source>
</evidence>
<dbReference type="Pfam" id="PF13853">
    <property type="entry name" value="7tm_4"/>
    <property type="match status" value="2"/>
</dbReference>
<evidence type="ECO:0000256" key="8">
    <source>
        <dbReference type="ARBA" id="ARBA00023170"/>
    </source>
</evidence>
<keyword evidence="3 10" id="KW-0812">Transmembrane</keyword>
<organism evidence="12 13">
    <name type="scientific">Neotoma lepida</name>
    <name type="common">Desert woodrat</name>
    <dbReference type="NCBI Taxonomy" id="56216"/>
    <lineage>
        <taxon>Eukaryota</taxon>
        <taxon>Metazoa</taxon>
        <taxon>Chordata</taxon>
        <taxon>Craniata</taxon>
        <taxon>Vertebrata</taxon>
        <taxon>Euteleostomi</taxon>
        <taxon>Mammalia</taxon>
        <taxon>Eutheria</taxon>
        <taxon>Euarchontoglires</taxon>
        <taxon>Glires</taxon>
        <taxon>Rodentia</taxon>
        <taxon>Myomorpha</taxon>
        <taxon>Muroidea</taxon>
        <taxon>Cricetidae</taxon>
        <taxon>Neotominae</taxon>
        <taxon>Neotoma</taxon>
    </lineage>
</organism>
<evidence type="ECO:0000256" key="6">
    <source>
        <dbReference type="ARBA" id="ARBA00023040"/>
    </source>
</evidence>
<evidence type="ECO:0000313" key="12">
    <source>
        <dbReference type="EMBL" id="OBS73545.1"/>
    </source>
</evidence>
<evidence type="ECO:0000256" key="3">
    <source>
        <dbReference type="ARBA" id="ARBA00022692"/>
    </source>
</evidence>
<keyword evidence="7 10" id="KW-0472">Membrane</keyword>
<sequence>MKVSVSPSANFSYSVFLLTSFPGSEWAHHWISLPIFMGYFVTLMGNATILYLPMHYFLAILAVTDLGLCVSTLPSVLGVLWFEAQMVVSLALNKAKSPGVRHREMLNSSQFTPKYFLLTGLPGLEELYPCLAFPFCFTYIIAIVGNTLILTVIRKNSSLHQPMYLFLAMLAFSELGVSASTLPTVLSIFLFSANKTNFEACLLQMFSIHSFSIMESEFF</sequence>
<evidence type="ECO:0000256" key="1">
    <source>
        <dbReference type="ARBA" id="ARBA00004141"/>
    </source>
</evidence>
<evidence type="ECO:0000256" key="5">
    <source>
        <dbReference type="ARBA" id="ARBA00022989"/>
    </source>
</evidence>
<protein>
    <recommendedName>
        <fullName evidence="11">G-protein coupled receptors family 1 profile domain-containing protein</fullName>
    </recommendedName>
</protein>
<name>A0A1A6H6S6_NEOLE</name>
<dbReference type="Proteomes" id="UP000092124">
    <property type="component" value="Unassembled WGS sequence"/>
</dbReference>
<dbReference type="Gene3D" id="1.20.1070.10">
    <property type="entry name" value="Rhodopsin 7-helix transmembrane proteins"/>
    <property type="match status" value="1"/>
</dbReference>
<dbReference type="InterPro" id="IPR017452">
    <property type="entry name" value="GPCR_Rhodpsn_7TM"/>
</dbReference>
<dbReference type="InterPro" id="IPR000725">
    <property type="entry name" value="Olfact_rcpt"/>
</dbReference>
<keyword evidence="13" id="KW-1185">Reference proteome</keyword>
<evidence type="ECO:0000313" key="13">
    <source>
        <dbReference type="Proteomes" id="UP000092124"/>
    </source>
</evidence>
<reference evidence="12 13" key="1">
    <citation type="submission" date="2016-06" db="EMBL/GenBank/DDBJ databases">
        <title>The Draft Genome Sequence and Annotation of the Desert Woodrat Neotoma lepida.</title>
        <authorList>
            <person name="Campbell M."/>
            <person name="Oakeson K.F."/>
            <person name="Yandell M."/>
            <person name="Halpert J.R."/>
            <person name="Dearing D."/>
        </authorList>
    </citation>
    <scope>NUCLEOTIDE SEQUENCE [LARGE SCALE GENOMIC DNA]</scope>
    <source>
        <strain evidence="12">417</strain>
        <tissue evidence="12">Liver</tissue>
    </source>
</reference>
<keyword evidence="4" id="KW-0552">Olfaction</keyword>
<feature type="domain" description="G-protein coupled receptors family 1 profile" evidence="11">
    <location>
        <begin position="145"/>
        <end position="219"/>
    </location>
</feature>
<feature type="transmembrane region" description="Helical" evidence="10">
    <location>
        <begin position="56"/>
        <end position="82"/>
    </location>
</feature>
<evidence type="ECO:0000256" key="2">
    <source>
        <dbReference type="ARBA" id="ARBA00022606"/>
    </source>
</evidence>